<accession>A0A4R6X6G0</accession>
<evidence type="ECO:0000313" key="2">
    <source>
        <dbReference type="Proteomes" id="UP000295724"/>
    </source>
</evidence>
<proteinExistence type="predicted"/>
<dbReference type="RefSeq" id="WP_099017484.1">
    <property type="nucleotide sequence ID" value="NZ_NIHB01000001.1"/>
</dbReference>
<protein>
    <submittedName>
        <fullName evidence="1">Uncharacterized protein</fullName>
    </submittedName>
</protein>
<keyword evidence="2" id="KW-1185">Reference proteome</keyword>
<dbReference type="EMBL" id="SNZB01000009">
    <property type="protein sequence ID" value="TDR14645.1"/>
    <property type="molecule type" value="Genomic_DNA"/>
</dbReference>
<gene>
    <name evidence="1" type="ORF">C8D91_2916</name>
</gene>
<name>A0A4R6X6G0_9GAMM</name>
<reference evidence="1 2" key="1">
    <citation type="submission" date="2019-03" db="EMBL/GenBank/DDBJ databases">
        <title>Genomic Encyclopedia of Type Strains, Phase IV (KMG-IV): sequencing the most valuable type-strain genomes for metagenomic binning, comparative biology and taxonomic classification.</title>
        <authorList>
            <person name="Goeker M."/>
        </authorList>
    </citation>
    <scope>NUCLEOTIDE SEQUENCE [LARGE SCALE GENOMIC DNA]</scope>
    <source>
        <strain evidence="1 2">DSM 25488</strain>
    </source>
</reference>
<sequence length="208" mass="23922">MKHVGIWVLLFCLGLGSAQAKRLGLFFDTHGNMISPDDYLVHQALKDDEGGYKNDAMWRLQEAGEYGNKHGQYYAGLLYLQQGDYVNGYAWLKLAGEDFMNNSNLLPSVSQTLNSRGLMNTAKQTHHRLNEQINFESTIAKRVDWFKKLKFAGSHIGGYIPVFWRTEMRDGVVVKGFDLRQDIKSFLFDYRYQQGDVRLTELELDVIL</sequence>
<comment type="caution">
    <text evidence="1">The sequence shown here is derived from an EMBL/GenBank/DDBJ whole genome shotgun (WGS) entry which is preliminary data.</text>
</comment>
<dbReference type="Proteomes" id="UP000295724">
    <property type="component" value="Unassembled WGS sequence"/>
</dbReference>
<organism evidence="1 2">
    <name type="scientific">Marinicella litoralis</name>
    <dbReference type="NCBI Taxonomy" id="644220"/>
    <lineage>
        <taxon>Bacteria</taxon>
        <taxon>Pseudomonadati</taxon>
        <taxon>Pseudomonadota</taxon>
        <taxon>Gammaproteobacteria</taxon>
        <taxon>Lysobacterales</taxon>
        <taxon>Marinicellaceae</taxon>
        <taxon>Marinicella</taxon>
    </lineage>
</organism>
<dbReference type="AlphaFoldDB" id="A0A4R6X6G0"/>
<evidence type="ECO:0000313" key="1">
    <source>
        <dbReference type="EMBL" id="TDR14645.1"/>
    </source>
</evidence>